<evidence type="ECO:0000256" key="1">
    <source>
        <dbReference type="SAM" id="Phobius"/>
    </source>
</evidence>
<evidence type="ECO:0000313" key="2">
    <source>
        <dbReference type="EMBL" id="KHK95502.1"/>
    </source>
</evidence>
<dbReference type="RefSeq" id="WP_039403148.1">
    <property type="nucleotide sequence ID" value="NZ_JTDK01000022.1"/>
</dbReference>
<dbReference type="EMBL" id="JTDK01000022">
    <property type="protein sequence ID" value="KHK95502.1"/>
    <property type="molecule type" value="Genomic_DNA"/>
</dbReference>
<organism evidence="2 3">
    <name type="scientific">Microbacterium mangrovi</name>
    <dbReference type="NCBI Taxonomy" id="1348253"/>
    <lineage>
        <taxon>Bacteria</taxon>
        <taxon>Bacillati</taxon>
        <taxon>Actinomycetota</taxon>
        <taxon>Actinomycetes</taxon>
        <taxon>Micrococcales</taxon>
        <taxon>Microbacteriaceae</taxon>
        <taxon>Microbacterium</taxon>
    </lineage>
</organism>
<feature type="transmembrane region" description="Helical" evidence="1">
    <location>
        <begin position="40"/>
        <end position="61"/>
    </location>
</feature>
<evidence type="ECO:0000313" key="3">
    <source>
        <dbReference type="Proteomes" id="UP000031030"/>
    </source>
</evidence>
<keyword evidence="1" id="KW-0812">Transmembrane</keyword>
<sequence length="74" mass="7836">MHRRTAALLQCAHAAVLVVLVLAVLVTVTAVPSGAPRYLAPLLMGGYIVVMCAVGVSGVLVMHRRSARRLDDLD</sequence>
<name>A0A0B2A108_9MICO</name>
<keyword evidence="1" id="KW-0472">Membrane</keyword>
<reference evidence="2 3" key="1">
    <citation type="submission" date="2014-11" db="EMBL/GenBank/DDBJ databases">
        <title>Genome sequence of Microbacterium mangrovi MUSC 115(T).</title>
        <authorList>
            <person name="Lee L.-H."/>
        </authorList>
    </citation>
    <scope>NUCLEOTIDE SEQUENCE [LARGE SCALE GENOMIC DNA]</scope>
    <source>
        <strain evidence="2 3">MUSC 115</strain>
    </source>
</reference>
<dbReference type="Proteomes" id="UP000031030">
    <property type="component" value="Unassembled WGS sequence"/>
</dbReference>
<keyword evidence="1" id="KW-1133">Transmembrane helix</keyword>
<proteinExistence type="predicted"/>
<gene>
    <name evidence="2" type="ORF">LK09_19210</name>
</gene>
<comment type="caution">
    <text evidence="2">The sequence shown here is derived from an EMBL/GenBank/DDBJ whole genome shotgun (WGS) entry which is preliminary data.</text>
</comment>
<dbReference type="AlphaFoldDB" id="A0A0B2A108"/>
<accession>A0A0B2A108</accession>
<protein>
    <submittedName>
        <fullName evidence="2">Uncharacterized protein</fullName>
    </submittedName>
</protein>
<keyword evidence="3" id="KW-1185">Reference proteome</keyword>